<organism evidence="1 2">
    <name type="scientific">Ancylobacter polymorphus</name>
    <dbReference type="NCBI Taxonomy" id="223390"/>
    <lineage>
        <taxon>Bacteria</taxon>
        <taxon>Pseudomonadati</taxon>
        <taxon>Pseudomonadota</taxon>
        <taxon>Alphaproteobacteria</taxon>
        <taxon>Hyphomicrobiales</taxon>
        <taxon>Xanthobacteraceae</taxon>
        <taxon>Ancylobacter</taxon>
    </lineage>
</organism>
<reference evidence="1" key="1">
    <citation type="submission" date="2021-09" db="EMBL/GenBank/DDBJ databases">
        <title>Network and meta-omics reveal the key degrader and cooperation patterns in an efficient 1,4-dioxane-degrading microbial community.</title>
        <authorList>
            <person name="Dai C."/>
        </authorList>
    </citation>
    <scope>NUCLEOTIDE SEQUENCE</scope>
    <source>
        <strain evidence="1">ZM13</strain>
        <plasmid evidence="1">pC</plasmid>
    </source>
</reference>
<dbReference type="RefSeq" id="WP_244451323.1">
    <property type="nucleotide sequence ID" value="NZ_CP083242.1"/>
</dbReference>
<keyword evidence="1" id="KW-0614">Plasmid</keyword>
<evidence type="ECO:0000313" key="1">
    <source>
        <dbReference type="EMBL" id="UOK73709.1"/>
    </source>
</evidence>
<geneLocation type="plasmid" evidence="1 2">
    <name>pC</name>
</geneLocation>
<proteinExistence type="predicted"/>
<evidence type="ECO:0008006" key="3">
    <source>
        <dbReference type="Google" id="ProtNLM"/>
    </source>
</evidence>
<protein>
    <recommendedName>
        <fullName evidence="3">NADPH-dependent FMN reductase-like domain-containing protein</fullName>
    </recommendedName>
</protein>
<name>A0A9E6ZXY1_9HYPH</name>
<accession>A0A9E6ZXY1</accession>
<dbReference type="AlphaFoldDB" id="A0A9E6ZXY1"/>
<evidence type="ECO:0000313" key="2">
    <source>
        <dbReference type="Proteomes" id="UP000831684"/>
    </source>
</evidence>
<gene>
    <name evidence="1" type="ORF">K9D25_23890</name>
</gene>
<dbReference type="KEGG" id="apol:K9D25_23890"/>
<dbReference type="EMBL" id="CP083242">
    <property type="protein sequence ID" value="UOK73709.1"/>
    <property type="molecule type" value="Genomic_DNA"/>
</dbReference>
<dbReference type="Proteomes" id="UP000831684">
    <property type="component" value="Plasmid pC"/>
</dbReference>
<sequence length="48" mass="5089">MTLSVIALNCTLKRGEEPSSSEKLLREALTEFGKLGVAGEVVRVADLG</sequence>